<protein>
    <submittedName>
        <fullName evidence="1">Uncharacterized protein</fullName>
    </submittedName>
</protein>
<dbReference type="KEGG" id="dpx:DAPPUDRAFT_301598"/>
<accession>E9GA91</accession>
<organism evidence="1 2">
    <name type="scientific">Daphnia pulex</name>
    <name type="common">Water flea</name>
    <dbReference type="NCBI Taxonomy" id="6669"/>
    <lineage>
        <taxon>Eukaryota</taxon>
        <taxon>Metazoa</taxon>
        <taxon>Ecdysozoa</taxon>
        <taxon>Arthropoda</taxon>
        <taxon>Crustacea</taxon>
        <taxon>Branchiopoda</taxon>
        <taxon>Diplostraca</taxon>
        <taxon>Cladocera</taxon>
        <taxon>Anomopoda</taxon>
        <taxon>Daphniidae</taxon>
        <taxon>Daphnia</taxon>
    </lineage>
</organism>
<evidence type="ECO:0000313" key="2">
    <source>
        <dbReference type="Proteomes" id="UP000000305"/>
    </source>
</evidence>
<sequence>MFIMPVQHKGPTSTKMETSASLEVLIALATELSRARMKLRILLTIRMLCTRMYVIIFSIRTQQHISIIVNNSIFKTAFIPIILN</sequence>
<gene>
    <name evidence="1" type="ORF">DAPPUDRAFT_301598</name>
</gene>
<dbReference type="InParanoid" id="E9GA91"/>
<name>E9GA91_DAPPU</name>
<dbReference type="EMBL" id="GL732536">
    <property type="protein sequence ID" value="EFX83749.1"/>
    <property type="molecule type" value="Genomic_DNA"/>
</dbReference>
<dbReference type="Proteomes" id="UP000000305">
    <property type="component" value="Unassembled WGS sequence"/>
</dbReference>
<evidence type="ECO:0000313" key="1">
    <source>
        <dbReference type="EMBL" id="EFX83749.1"/>
    </source>
</evidence>
<keyword evidence="2" id="KW-1185">Reference proteome</keyword>
<proteinExistence type="predicted"/>
<reference evidence="1 2" key="1">
    <citation type="journal article" date="2011" name="Science">
        <title>The ecoresponsive genome of Daphnia pulex.</title>
        <authorList>
            <person name="Colbourne J.K."/>
            <person name="Pfrender M.E."/>
            <person name="Gilbert D."/>
            <person name="Thomas W.K."/>
            <person name="Tucker A."/>
            <person name="Oakley T.H."/>
            <person name="Tokishita S."/>
            <person name="Aerts A."/>
            <person name="Arnold G.J."/>
            <person name="Basu M.K."/>
            <person name="Bauer D.J."/>
            <person name="Caceres C.E."/>
            <person name="Carmel L."/>
            <person name="Casola C."/>
            <person name="Choi J.H."/>
            <person name="Detter J.C."/>
            <person name="Dong Q."/>
            <person name="Dusheyko S."/>
            <person name="Eads B.D."/>
            <person name="Frohlich T."/>
            <person name="Geiler-Samerotte K.A."/>
            <person name="Gerlach D."/>
            <person name="Hatcher P."/>
            <person name="Jogdeo S."/>
            <person name="Krijgsveld J."/>
            <person name="Kriventseva E.V."/>
            <person name="Kultz D."/>
            <person name="Laforsch C."/>
            <person name="Lindquist E."/>
            <person name="Lopez J."/>
            <person name="Manak J.R."/>
            <person name="Muller J."/>
            <person name="Pangilinan J."/>
            <person name="Patwardhan R.P."/>
            <person name="Pitluck S."/>
            <person name="Pritham E.J."/>
            <person name="Rechtsteiner A."/>
            <person name="Rho M."/>
            <person name="Rogozin I.B."/>
            <person name="Sakarya O."/>
            <person name="Salamov A."/>
            <person name="Schaack S."/>
            <person name="Shapiro H."/>
            <person name="Shiga Y."/>
            <person name="Skalitzky C."/>
            <person name="Smith Z."/>
            <person name="Souvorov A."/>
            <person name="Sung W."/>
            <person name="Tang Z."/>
            <person name="Tsuchiya D."/>
            <person name="Tu H."/>
            <person name="Vos H."/>
            <person name="Wang M."/>
            <person name="Wolf Y.I."/>
            <person name="Yamagata H."/>
            <person name="Yamada T."/>
            <person name="Ye Y."/>
            <person name="Shaw J.R."/>
            <person name="Andrews J."/>
            <person name="Crease T.J."/>
            <person name="Tang H."/>
            <person name="Lucas S.M."/>
            <person name="Robertson H.M."/>
            <person name="Bork P."/>
            <person name="Koonin E.V."/>
            <person name="Zdobnov E.M."/>
            <person name="Grigoriev I.V."/>
            <person name="Lynch M."/>
            <person name="Boore J.L."/>
        </authorList>
    </citation>
    <scope>NUCLEOTIDE SEQUENCE [LARGE SCALE GENOMIC DNA]</scope>
</reference>
<dbReference type="AlphaFoldDB" id="E9GA91"/>
<dbReference type="HOGENOM" id="CLU_2529703_0_0_1"/>